<dbReference type="PROSITE" id="PS01039">
    <property type="entry name" value="SBP_BACTERIAL_3"/>
    <property type="match status" value="1"/>
</dbReference>
<feature type="domain" description="Solute-binding protein family 3/N-terminal" evidence="8">
    <location>
        <begin position="26"/>
        <end position="254"/>
    </location>
</feature>
<dbReference type="EMBL" id="FCOK02000020">
    <property type="protein sequence ID" value="SAL36026.1"/>
    <property type="molecule type" value="Genomic_DNA"/>
</dbReference>
<dbReference type="InterPro" id="IPR005768">
    <property type="entry name" value="Lys_Arg_Orn-bd"/>
</dbReference>
<proteinExistence type="inferred from homology"/>
<comment type="similarity">
    <text evidence="2 6">Belongs to the bacterial solute-binding protein 3 family.</text>
</comment>
<evidence type="ECO:0000313" key="9">
    <source>
        <dbReference type="EMBL" id="SAL36026.1"/>
    </source>
</evidence>
<dbReference type="Proteomes" id="UP000054683">
    <property type="component" value="Unassembled WGS sequence"/>
</dbReference>
<gene>
    <name evidence="9" type="ORF">AWB69_03424</name>
</gene>
<dbReference type="Gene3D" id="3.40.190.10">
    <property type="entry name" value="Periplasmic binding protein-like II"/>
    <property type="match status" value="2"/>
</dbReference>
<name>A0A158GVD0_9BURK</name>
<dbReference type="GO" id="GO:0030288">
    <property type="term" value="C:outer membrane-bounded periplasmic space"/>
    <property type="evidence" value="ECO:0007669"/>
    <property type="project" value="InterPro"/>
</dbReference>
<evidence type="ECO:0000256" key="2">
    <source>
        <dbReference type="ARBA" id="ARBA00010333"/>
    </source>
</evidence>
<feature type="signal peptide" evidence="7">
    <location>
        <begin position="1"/>
        <end position="21"/>
    </location>
</feature>
<organism evidence="9 10">
    <name type="scientific">Caballeronia udeis</name>
    <dbReference type="NCBI Taxonomy" id="1232866"/>
    <lineage>
        <taxon>Bacteria</taxon>
        <taxon>Pseudomonadati</taxon>
        <taxon>Pseudomonadota</taxon>
        <taxon>Betaproteobacteria</taxon>
        <taxon>Burkholderiales</taxon>
        <taxon>Burkholderiaceae</taxon>
        <taxon>Caballeronia</taxon>
    </lineage>
</organism>
<reference evidence="9 10" key="1">
    <citation type="submission" date="2016-01" db="EMBL/GenBank/DDBJ databases">
        <authorList>
            <person name="Oliw E.H."/>
        </authorList>
    </citation>
    <scope>NUCLEOTIDE SEQUENCE [LARGE SCALE GENOMIC DNA]</scope>
    <source>
        <strain evidence="9">LMG 27134</strain>
    </source>
</reference>
<evidence type="ECO:0000259" key="8">
    <source>
        <dbReference type="SMART" id="SM00062"/>
    </source>
</evidence>
<keyword evidence="3" id="KW-0813">Transport</keyword>
<dbReference type="InterPro" id="IPR001638">
    <property type="entry name" value="Solute-binding_3/MltF_N"/>
</dbReference>
<evidence type="ECO:0000256" key="5">
    <source>
        <dbReference type="ARBA" id="ARBA00022764"/>
    </source>
</evidence>
<dbReference type="SMART" id="SM00062">
    <property type="entry name" value="PBPb"/>
    <property type="match status" value="1"/>
</dbReference>
<dbReference type="InterPro" id="IPR018313">
    <property type="entry name" value="SBP_3_CS"/>
</dbReference>
<accession>A0A158GVD0</accession>
<dbReference type="PANTHER" id="PTHR35936">
    <property type="entry name" value="MEMBRANE-BOUND LYTIC MUREIN TRANSGLYCOSYLASE F"/>
    <property type="match status" value="1"/>
</dbReference>
<feature type="chain" id="PRO_5008501704" evidence="7">
    <location>
        <begin position="22"/>
        <end position="258"/>
    </location>
</feature>
<dbReference type="AlphaFoldDB" id="A0A158GVD0"/>
<dbReference type="PANTHER" id="PTHR35936:SF13">
    <property type="entry name" value="HISTIDINE-BINDING PERIPLASMIC PROTEIN"/>
    <property type="match status" value="1"/>
</dbReference>
<dbReference type="OrthoDB" id="368476at2"/>
<comment type="subcellular location">
    <subcellularLocation>
        <location evidence="1">Periplasm</location>
    </subcellularLocation>
</comment>
<evidence type="ECO:0000256" key="3">
    <source>
        <dbReference type="ARBA" id="ARBA00022448"/>
    </source>
</evidence>
<evidence type="ECO:0000256" key="4">
    <source>
        <dbReference type="ARBA" id="ARBA00022729"/>
    </source>
</evidence>
<sequence length="258" mass="27990">MKHVTLAAFCALVMLPLAAFAQDKQVIRFGVDPSYPPFESKAPDGSFTGFDIDLGNAICAQLHQKCVWVEQNFDGMIPALKARKFDAILSAMSATPARRQQIDFSHRLYNSSSALIARSGSNLQPTAQALQGKSVGVVQGSTQESYAKAEWAPKNVTVVSYQTQDQIYQDLVTNRLDAAFQAAVQADFGFLKTPQGKGFALVGKPVGDSRVAGDVAIGIRKGDTPMETQINQAIAVIRQDGVYQQVAAKYFNFDIYGD</sequence>
<dbReference type="Pfam" id="PF00497">
    <property type="entry name" value="SBP_bac_3"/>
    <property type="match status" value="1"/>
</dbReference>
<keyword evidence="4 7" id="KW-0732">Signal</keyword>
<dbReference type="CDD" id="cd13703">
    <property type="entry name" value="PBP2_HisJ_LAO"/>
    <property type="match status" value="1"/>
</dbReference>
<protein>
    <submittedName>
        <fullName evidence="9">Extracellular solute-binding protein</fullName>
    </submittedName>
</protein>
<evidence type="ECO:0000256" key="7">
    <source>
        <dbReference type="SAM" id="SignalP"/>
    </source>
</evidence>
<evidence type="ECO:0000256" key="1">
    <source>
        <dbReference type="ARBA" id="ARBA00004418"/>
    </source>
</evidence>
<keyword evidence="5" id="KW-0574">Periplasm</keyword>
<dbReference type="SUPFAM" id="SSF53850">
    <property type="entry name" value="Periplasmic binding protein-like II"/>
    <property type="match status" value="1"/>
</dbReference>
<dbReference type="NCBIfam" id="TIGR01096">
    <property type="entry name" value="3A0103s03R"/>
    <property type="match status" value="1"/>
</dbReference>
<evidence type="ECO:0000313" key="10">
    <source>
        <dbReference type="Proteomes" id="UP000054683"/>
    </source>
</evidence>
<dbReference type="RefSeq" id="WP_062086579.1">
    <property type="nucleotide sequence ID" value="NZ_FCOK02000020.1"/>
</dbReference>
<evidence type="ECO:0000256" key="6">
    <source>
        <dbReference type="RuleBase" id="RU003744"/>
    </source>
</evidence>